<dbReference type="InterPro" id="IPR037914">
    <property type="entry name" value="SpoVT-AbrB_sf"/>
</dbReference>
<feature type="domain" description="SpoVT-AbrB" evidence="2">
    <location>
        <begin position="24"/>
        <end position="71"/>
    </location>
</feature>
<dbReference type="AlphaFoldDB" id="H3KGL1"/>
<dbReference type="SMART" id="SM00966">
    <property type="entry name" value="SpoVT_AbrB"/>
    <property type="match status" value="1"/>
</dbReference>
<evidence type="ECO:0000313" key="4">
    <source>
        <dbReference type="Proteomes" id="UP000004956"/>
    </source>
</evidence>
<keyword evidence="1" id="KW-0238">DNA-binding</keyword>
<organism evidence="3 4">
    <name type="scientific">Sutterella parvirubra YIT 11816</name>
    <dbReference type="NCBI Taxonomy" id="762967"/>
    <lineage>
        <taxon>Bacteria</taxon>
        <taxon>Pseudomonadati</taxon>
        <taxon>Pseudomonadota</taxon>
        <taxon>Betaproteobacteria</taxon>
        <taxon>Burkholderiales</taxon>
        <taxon>Sutterellaceae</taxon>
        <taxon>Sutterella</taxon>
    </lineage>
</organism>
<dbReference type="NCBIfam" id="TIGR01439">
    <property type="entry name" value="lp_hng_hel_AbrB"/>
    <property type="match status" value="1"/>
</dbReference>
<sequence>MGGFVFRIAAPDTVSKTAKEEYLKMQHRLTVKGQVTIPKEIRELLGLEGGESSVEFAVGADGSVTLRKAESRTPRRAVRRAPQAANRRLGGGVLALLAGGI</sequence>
<dbReference type="Proteomes" id="UP000004956">
    <property type="component" value="Unassembled WGS sequence"/>
</dbReference>
<dbReference type="EMBL" id="AFBQ01000283">
    <property type="protein sequence ID" value="EHY30750.1"/>
    <property type="molecule type" value="Genomic_DNA"/>
</dbReference>
<dbReference type="Gene3D" id="2.10.260.10">
    <property type="match status" value="1"/>
</dbReference>
<dbReference type="HOGENOM" id="CLU_180131_0_0_4"/>
<dbReference type="GO" id="GO:0003677">
    <property type="term" value="F:DNA binding"/>
    <property type="evidence" value="ECO:0007669"/>
    <property type="project" value="UniProtKB-UniRule"/>
</dbReference>
<evidence type="ECO:0000313" key="3">
    <source>
        <dbReference type="EMBL" id="EHY30750.1"/>
    </source>
</evidence>
<evidence type="ECO:0000259" key="2">
    <source>
        <dbReference type="PROSITE" id="PS51740"/>
    </source>
</evidence>
<gene>
    <name evidence="3" type="ORF">HMPREF9440_01892</name>
</gene>
<reference evidence="3 4" key="1">
    <citation type="submission" date="2011-11" db="EMBL/GenBank/DDBJ databases">
        <authorList>
            <person name="Weinstock G."/>
            <person name="Sodergren E."/>
            <person name="Clifton S."/>
            <person name="Fulton L."/>
            <person name="Fulton B."/>
            <person name="Courtney L."/>
            <person name="Fronick C."/>
            <person name="Harrison M."/>
            <person name="Strong C."/>
            <person name="Farmer C."/>
            <person name="Delahaunty K."/>
            <person name="Markovic C."/>
            <person name="Hall O."/>
            <person name="Minx P."/>
            <person name="Tomlinson C."/>
            <person name="Mitreva M."/>
            <person name="Hou S."/>
            <person name="Chen J."/>
            <person name="Wollam A."/>
            <person name="Pepin K.H."/>
            <person name="Johnson M."/>
            <person name="Bhonagiri V."/>
            <person name="Zhang X."/>
            <person name="Suruliraj S."/>
            <person name="Warren W."/>
            <person name="Chinwalla A."/>
            <person name="Mardis E.R."/>
            <person name="Wilson R.K."/>
        </authorList>
    </citation>
    <scope>NUCLEOTIDE SEQUENCE [LARGE SCALE GENOMIC DNA]</scope>
    <source>
        <strain evidence="3 4">YIT 11816</strain>
    </source>
</reference>
<dbReference type="PATRIC" id="fig|762967.3.peg.1492"/>
<proteinExistence type="predicted"/>
<dbReference type="SUPFAM" id="SSF89447">
    <property type="entry name" value="AbrB/MazE/MraZ-like"/>
    <property type="match status" value="1"/>
</dbReference>
<dbReference type="PROSITE" id="PS51740">
    <property type="entry name" value="SPOVT_ABRB"/>
    <property type="match status" value="1"/>
</dbReference>
<name>H3KGL1_9BURK</name>
<evidence type="ECO:0000256" key="1">
    <source>
        <dbReference type="PROSITE-ProRule" id="PRU01076"/>
    </source>
</evidence>
<dbReference type="STRING" id="762967.HMPREF9440_01892"/>
<accession>H3KGL1</accession>
<protein>
    <submittedName>
        <fullName evidence="3">Transcriptional regulator, AbrB family</fullName>
    </submittedName>
</protein>
<comment type="caution">
    <text evidence="3">The sequence shown here is derived from an EMBL/GenBank/DDBJ whole genome shotgun (WGS) entry which is preliminary data.</text>
</comment>
<dbReference type="Pfam" id="PF04014">
    <property type="entry name" value="MazE_antitoxin"/>
    <property type="match status" value="1"/>
</dbReference>
<keyword evidence="4" id="KW-1185">Reference proteome</keyword>
<dbReference type="InterPro" id="IPR007159">
    <property type="entry name" value="SpoVT-AbrB_dom"/>
</dbReference>